<dbReference type="RefSeq" id="XP_043042529.1">
    <property type="nucleotide sequence ID" value="XM_043182907.1"/>
</dbReference>
<dbReference type="GeneID" id="66105204"/>
<evidence type="ECO:0000256" key="3">
    <source>
        <dbReference type="ARBA" id="ARBA00022963"/>
    </source>
</evidence>
<dbReference type="Pfam" id="PF03403">
    <property type="entry name" value="PAF-AH_p_II"/>
    <property type="match status" value="1"/>
</dbReference>
<evidence type="ECO:0000313" key="5">
    <source>
        <dbReference type="EMBL" id="KAG7449029.1"/>
    </source>
</evidence>
<gene>
    <name evidence="5" type="ORF">BT62DRAFT_887202</name>
</gene>
<dbReference type="GO" id="GO:0003847">
    <property type="term" value="F:1-alkyl-2-acetylglycerophosphocholine esterase activity"/>
    <property type="evidence" value="ECO:0007669"/>
    <property type="project" value="UniProtKB-EC"/>
</dbReference>
<evidence type="ECO:0000256" key="4">
    <source>
        <dbReference type="ARBA" id="ARBA00023098"/>
    </source>
</evidence>
<reference evidence="5" key="1">
    <citation type="submission" date="2020-11" db="EMBL/GenBank/DDBJ databases">
        <title>Adaptations for nitrogen fixation in a non-lichenized fungal sporocarp promotes dispersal by wood-feeding termites.</title>
        <authorList>
            <consortium name="DOE Joint Genome Institute"/>
            <person name="Koch R.A."/>
            <person name="Yoon G."/>
            <person name="Arayal U."/>
            <person name="Lail K."/>
            <person name="Amirebrahimi M."/>
            <person name="Labutti K."/>
            <person name="Lipzen A."/>
            <person name="Riley R."/>
            <person name="Barry K."/>
            <person name="Henrissat B."/>
            <person name="Grigoriev I.V."/>
            <person name="Herr J.R."/>
            <person name="Aime M.C."/>
        </authorList>
    </citation>
    <scope>NUCLEOTIDE SEQUENCE</scope>
    <source>
        <strain evidence="5">MCA 3950</strain>
    </source>
</reference>
<accession>A0A9P8AV01</accession>
<protein>
    <recommendedName>
        <fullName evidence="1">1-alkyl-2-acetylglycerophosphocholine esterase</fullName>
        <ecNumber evidence="1">3.1.1.47</ecNumber>
    </recommendedName>
</protein>
<proteinExistence type="predicted"/>
<dbReference type="EMBL" id="MU250528">
    <property type="protein sequence ID" value="KAG7449029.1"/>
    <property type="molecule type" value="Genomic_DNA"/>
</dbReference>
<dbReference type="Proteomes" id="UP000812287">
    <property type="component" value="Unassembled WGS sequence"/>
</dbReference>
<name>A0A9P8AV01_9AGAR</name>
<dbReference type="PANTHER" id="PTHR10272:SF0">
    <property type="entry name" value="PLATELET-ACTIVATING FACTOR ACETYLHYDROLASE"/>
    <property type="match status" value="1"/>
</dbReference>
<keyword evidence="3" id="KW-0442">Lipid degradation</keyword>
<comment type="caution">
    <text evidence="5">The sequence shown here is derived from an EMBL/GenBank/DDBJ whole genome shotgun (WGS) entry which is preliminary data.</text>
</comment>
<dbReference type="EC" id="3.1.1.47" evidence="1"/>
<keyword evidence="4" id="KW-0443">Lipid metabolism</keyword>
<dbReference type="OrthoDB" id="2363873at2759"/>
<dbReference type="InterPro" id="IPR029058">
    <property type="entry name" value="AB_hydrolase_fold"/>
</dbReference>
<keyword evidence="2" id="KW-0378">Hydrolase</keyword>
<dbReference type="Gene3D" id="3.40.50.1820">
    <property type="entry name" value="alpha/beta hydrolase"/>
    <property type="match status" value="1"/>
</dbReference>
<evidence type="ECO:0000313" key="6">
    <source>
        <dbReference type="Proteomes" id="UP000812287"/>
    </source>
</evidence>
<organism evidence="5 6">
    <name type="scientific">Guyanagaster necrorhizus</name>
    <dbReference type="NCBI Taxonomy" id="856835"/>
    <lineage>
        <taxon>Eukaryota</taxon>
        <taxon>Fungi</taxon>
        <taxon>Dikarya</taxon>
        <taxon>Basidiomycota</taxon>
        <taxon>Agaricomycotina</taxon>
        <taxon>Agaricomycetes</taxon>
        <taxon>Agaricomycetidae</taxon>
        <taxon>Agaricales</taxon>
        <taxon>Marasmiineae</taxon>
        <taxon>Physalacriaceae</taxon>
        <taxon>Guyanagaster</taxon>
    </lineage>
</organism>
<dbReference type="GO" id="GO:0016042">
    <property type="term" value="P:lipid catabolic process"/>
    <property type="evidence" value="ECO:0007669"/>
    <property type="project" value="UniProtKB-KW"/>
</dbReference>
<dbReference type="SUPFAM" id="SSF53474">
    <property type="entry name" value="alpha/beta-Hydrolases"/>
    <property type="match status" value="1"/>
</dbReference>
<keyword evidence="6" id="KW-1185">Reference proteome</keyword>
<evidence type="ECO:0000256" key="2">
    <source>
        <dbReference type="ARBA" id="ARBA00022801"/>
    </source>
</evidence>
<sequence>MPFFLPDCHDLYPVGATTFVTPVRPSRTYGFAKLSNGQSALVLDEITFTAYYPANLTSGKWWKSKRGIDWLNRPLNETWHGFVNFAQNFPSWLLWPLVYLYGAFIKASVPVYPNAPLLRTKQWPLVIFSHGLGGSRTTYSQICSRIATSGRVVLAIEHQDGTAPACVTREWGVEGTRRPRVVRYMQENDVKWEREPPSNLLYPLRTDQLAFRQHEVYLTHSIFSSLVRNDENLLLETIDGSAIDWDSWSARDDEAETVQCSENVTLAGHSFGGCTMFYILSAGHSEWVAPISVSNALIFDPWLDPIPSPCPEHLNQDPKIVSLPRLLVLSSENFTLWKEHFKRLKNTVRLWDADGTLLTLVRARHETFSDLPLLPWVRDKASLRFMNVIARLSNAFLDNQLNETLNTQRTSKMEIEIVGKRKDGRPKRQIKGSPGDIVVH</sequence>
<evidence type="ECO:0000256" key="1">
    <source>
        <dbReference type="ARBA" id="ARBA00013201"/>
    </source>
</evidence>
<dbReference type="AlphaFoldDB" id="A0A9P8AV01"/>
<dbReference type="PANTHER" id="PTHR10272">
    <property type="entry name" value="PLATELET-ACTIVATING FACTOR ACETYLHYDROLASE"/>
    <property type="match status" value="1"/>
</dbReference>